<dbReference type="Gene3D" id="3.90.1150.10">
    <property type="entry name" value="Aspartate Aminotransferase, domain 1"/>
    <property type="match status" value="1"/>
</dbReference>
<dbReference type="InterPro" id="IPR015421">
    <property type="entry name" value="PyrdxlP-dep_Trfase_major"/>
</dbReference>
<comment type="caution">
    <text evidence="7">The sequence shown here is derived from an EMBL/GenBank/DDBJ whole genome shotgun (WGS) entry which is preliminary data.</text>
</comment>
<comment type="similarity">
    <text evidence="2 6">Belongs to the group II decarboxylase family.</text>
</comment>
<dbReference type="Proteomes" id="UP000823775">
    <property type="component" value="Unassembled WGS sequence"/>
</dbReference>
<dbReference type="InterPro" id="IPR015422">
    <property type="entry name" value="PyrdxlP-dep_Trfase_small"/>
</dbReference>
<sequence>MDSVKINQELELDYVQLITMNKSSLLDPEEFRRQGHIMVYFLADYFQNIDNYPVHSQVEPATLVKSPKNMAFGYVVDYKDWQITLSRRFRSIKLWLVLRTHGVANLGNFIRNHIKMAKHFEGHVAMDDKFKIIIPRNFSMVCFRVSPLALLKKVEYDVDEAQVNEFNEKLLEFINSSGKIHMTDAAVGGTCMIGSAIGAPLTDYPHIDTAWDLIWKHVITKLES</sequence>
<dbReference type="Gene3D" id="3.40.640.10">
    <property type="entry name" value="Type I PLP-dependent aspartate aminotransferase-like (Major domain)"/>
    <property type="match status" value="1"/>
</dbReference>
<keyword evidence="8" id="KW-1185">Reference proteome</keyword>
<evidence type="ECO:0000256" key="5">
    <source>
        <dbReference type="ARBA" id="ARBA00023239"/>
    </source>
</evidence>
<gene>
    <name evidence="7" type="ORF">HAX54_042972</name>
</gene>
<accession>A0ABS8SMH9</accession>
<keyword evidence="3" id="KW-0210">Decarboxylase</keyword>
<evidence type="ECO:0000313" key="7">
    <source>
        <dbReference type="EMBL" id="MCD7460163.1"/>
    </source>
</evidence>
<reference evidence="7 8" key="1">
    <citation type="journal article" date="2021" name="BMC Genomics">
        <title>Datura genome reveals duplications of psychoactive alkaloid biosynthetic genes and high mutation rate following tissue culture.</title>
        <authorList>
            <person name="Rajewski A."/>
            <person name="Carter-House D."/>
            <person name="Stajich J."/>
            <person name="Litt A."/>
        </authorList>
    </citation>
    <scope>NUCLEOTIDE SEQUENCE [LARGE SCALE GENOMIC DNA]</scope>
    <source>
        <strain evidence="7">AR-01</strain>
    </source>
</reference>
<name>A0ABS8SMH9_DATST</name>
<evidence type="ECO:0000256" key="4">
    <source>
        <dbReference type="ARBA" id="ARBA00022898"/>
    </source>
</evidence>
<keyword evidence="5 6" id="KW-0456">Lyase</keyword>
<comment type="cofactor">
    <cofactor evidence="1 6">
        <name>pyridoxal 5'-phosphate</name>
        <dbReference type="ChEBI" id="CHEBI:597326"/>
    </cofactor>
</comment>
<evidence type="ECO:0000256" key="6">
    <source>
        <dbReference type="RuleBase" id="RU000382"/>
    </source>
</evidence>
<evidence type="ECO:0000256" key="2">
    <source>
        <dbReference type="ARBA" id="ARBA00009533"/>
    </source>
</evidence>
<evidence type="ECO:0000256" key="3">
    <source>
        <dbReference type="ARBA" id="ARBA00022793"/>
    </source>
</evidence>
<evidence type="ECO:0000256" key="1">
    <source>
        <dbReference type="ARBA" id="ARBA00001933"/>
    </source>
</evidence>
<dbReference type="InterPro" id="IPR002129">
    <property type="entry name" value="PyrdxlP-dep_de-COase"/>
</dbReference>
<dbReference type="PANTHER" id="PTHR11999">
    <property type="entry name" value="GROUP II PYRIDOXAL-5-PHOSPHATE DECARBOXYLASE"/>
    <property type="match status" value="1"/>
</dbReference>
<dbReference type="Pfam" id="PF00282">
    <property type="entry name" value="Pyridoxal_deC"/>
    <property type="match status" value="1"/>
</dbReference>
<organism evidence="7 8">
    <name type="scientific">Datura stramonium</name>
    <name type="common">Jimsonweed</name>
    <name type="synonym">Common thornapple</name>
    <dbReference type="NCBI Taxonomy" id="4076"/>
    <lineage>
        <taxon>Eukaryota</taxon>
        <taxon>Viridiplantae</taxon>
        <taxon>Streptophyta</taxon>
        <taxon>Embryophyta</taxon>
        <taxon>Tracheophyta</taxon>
        <taxon>Spermatophyta</taxon>
        <taxon>Magnoliopsida</taxon>
        <taxon>eudicotyledons</taxon>
        <taxon>Gunneridae</taxon>
        <taxon>Pentapetalae</taxon>
        <taxon>asterids</taxon>
        <taxon>lamiids</taxon>
        <taxon>Solanales</taxon>
        <taxon>Solanaceae</taxon>
        <taxon>Solanoideae</taxon>
        <taxon>Datureae</taxon>
        <taxon>Datura</taxon>
    </lineage>
</organism>
<dbReference type="InterPro" id="IPR010977">
    <property type="entry name" value="Aromatic_deC"/>
</dbReference>
<dbReference type="PANTHER" id="PTHR11999:SF156">
    <property type="entry name" value="TYROSINE DECARBOXYLASE"/>
    <property type="match status" value="1"/>
</dbReference>
<proteinExistence type="inferred from homology"/>
<evidence type="ECO:0000313" key="8">
    <source>
        <dbReference type="Proteomes" id="UP000823775"/>
    </source>
</evidence>
<dbReference type="EMBL" id="JACEIK010000638">
    <property type="protein sequence ID" value="MCD7460163.1"/>
    <property type="molecule type" value="Genomic_DNA"/>
</dbReference>
<dbReference type="InterPro" id="IPR015424">
    <property type="entry name" value="PyrdxlP-dep_Trfase"/>
</dbReference>
<protein>
    <submittedName>
        <fullName evidence="7">Uncharacterized protein</fullName>
    </submittedName>
</protein>
<dbReference type="SUPFAM" id="SSF53383">
    <property type="entry name" value="PLP-dependent transferases"/>
    <property type="match status" value="1"/>
</dbReference>
<keyword evidence="4 6" id="KW-0663">Pyridoxal phosphate</keyword>